<accession>A0AAE3VN80</accession>
<keyword evidence="8" id="KW-0677">Repeat</keyword>
<dbReference type="PROSITE" id="PS50106">
    <property type="entry name" value="PDZ"/>
    <property type="match status" value="2"/>
</dbReference>
<evidence type="ECO:0000256" key="9">
    <source>
        <dbReference type="ARBA" id="ARBA00022764"/>
    </source>
</evidence>
<evidence type="ECO:0000256" key="1">
    <source>
        <dbReference type="ARBA" id="ARBA00001772"/>
    </source>
</evidence>
<dbReference type="CDD" id="cd10839">
    <property type="entry name" value="cpPDZ1_DegP-like"/>
    <property type="match status" value="1"/>
</dbReference>
<dbReference type="GO" id="GO:0042597">
    <property type="term" value="C:periplasmic space"/>
    <property type="evidence" value="ECO:0007669"/>
    <property type="project" value="UniProtKB-SubCell"/>
</dbReference>
<dbReference type="InterPro" id="IPR011782">
    <property type="entry name" value="Pept_S1C_Do"/>
</dbReference>
<comment type="similarity">
    <text evidence="3">Belongs to the peptidase S1C family.</text>
</comment>
<dbReference type="Pfam" id="PF00595">
    <property type="entry name" value="PDZ"/>
    <property type="match status" value="1"/>
</dbReference>
<dbReference type="SMART" id="SM00228">
    <property type="entry name" value="PDZ"/>
    <property type="match status" value="2"/>
</dbReference>
<feature type="domain" description="PDZ" evidence="16">
    <location>
        <begin position="290"/>
        <end position="388"/>
    </location>
</feature>
<dbReference type="Proteomes" id="UP001229244">
    <property type="component" value="Unassembled WGS sequence"/>
</dbReference>
<dbReference type="InterPro" id="IPR036034">
    <property type="entry name" value="PDZ_sf"/>
</dbReference>
<dbReference type="SUPFAM" id="SSF50494">
    <property type="entry name" value="Trypsin-like serine proteases"/>
    <property type="match status" value="1"/>
</dbReference>
<feature type="binding site" evidence="15">
    <location>
        <position position="180"/>
    </location>
    <ligand>
        <name>substrate</name>
    </ligand>
</feature>
<evidence type="ECO:0000256" key="3">
    <source>
        <dbReference type="ARBA" id="ARBA00010541"/>
    </source>
</evidence>
<organism evidence="17 18">
    <name type="scientific">Amorphus orientalis</name>
    <dbReference type="NCBI Taxonomy" id="649198"/>
    <lineage>
        <taxon>Bacteria</taxon>
        <taxon>Pseudomonadati</taxon>
        <taxon>Pseudomonadota</taxon>
        <taxon>Alphaproteobacteria</taxon>
        <taxon>Hyphomicrobiales</taxon>
        <taxon>Amorphaceae</taxon>
        <taxon>Amorphus</taxon>
    </lineage>
</organism>
<dbReference type="NCBIfam" id="TIGR02037">
    <property type="entry name" value="degP_htrA_DO"/>
    <property type="match status" value="1"/>
</dbReference>
<feature type="active site" description="Charge relay system" evidence="14">
    <location>
        <position position="180"/>
    </location>
</feature>
<dbReference type="AlphaFoldDB" id="A0AAE3VN80"/>
<evidence type="ECO:0000313" key="17">
    <source>
        <dbReference type="EMBL" id="MDQ0315136.1"/>
    </source>
</evidence>
<comment type="caution">
    <text evidence="17">The sequence shown here is derived from an EMBL/GenBank/DDBJ whole genome shotgun (WGS) entry which is preliminary data.</text>
</comment>
<evidence type="ECO:0000259" key="16">
    <source>
        <dbReference type="PROSITE" id="PS50106"/>
    </source>
</evidence>
<evidence type="ECO:0000256" key="6">
    <source>
        <dbReference type="ARBA" id="ARBA00022670"/>
    </source>
</evidence>
<proteinExistence type="inferred from homology"/>
<evidence type="ECO:0000256" key="10">
    <source>
        <dbReference type="ARBA" id="ARBA00022801"/>
    </source>
</evidence>
<evidence type="ECO:0000256" key="4">
    <source>
        <dbReference type="ARBA" id="ARBA00013035"/>
    </source>
</evidence>
<reference evidence="17" key="1">
    <citation type="submission" date="2023-07" db="EMBL/GenBank/DDBJ databases">
        <title>Genomic Encyclopedia of Type Strains, Phase IV (KMG-IV): sequencing the most valuable type-strain genomes for metagenomic binning, comparative biology and taxonomic classification.</title>
        <authorList>
            <person name="Goeker M."/>
        </authorList>
    </citation>
    <scope>NUCLEOTIDE SEQUENCE</scope>
    <source>
        <strain evidence="17">DSM 21202</strain>
    </source>
</reference>
<keyword evidence="12" id="KW-0346">Stress response</keyword>
<keyword evidence="9" id="KW-0574">Periplasm</keyword>
<feature type="binding site" evidence="15">
    <location>
        <position position="150"/>
    </location>
    <ligand>
        <name>substrate</name>
    </ligand>
</feature>
<dbReference type="InterPro" id="IPR001940">
    <property type="entry name" value="Peptidase_S1C"/>
</dbReference>
<keyword evidence="11" id="KW-0720">Serine protease</keyword>
<name>A0AAE3VN80_9HYPH</name>
<keyword evidence="7" id="KW-0732">Signal</keyword>
<comment type="subcellular location">
    <subcellularLocation>
        <location evidence="2">Periplasm</location>
    </subcellularLocation>
</comment>
<evidence type="ECO:0000256" key="11">
    <source>
        <dbReference type="ARBA" id="ARBA00022825"/>
    </source>
</evidence>
<dbReference type="Gene3D" id="2.40.10.120">
    <property type="match status" value="1"/>
</dbReference>
<feature type="domain" description="PDZ" evidence="16">
    <location>
        <begin position="394"/>
        <end position="495"/>
    </location>
</feature>
<dbReference type="SUPFAM" id="SSF50156">
    <property type="entry name" value="PDZ domain-like"/>
    <property type="match status" value="2"/>
</dbReference>
<evidence type="ECO:0000256" key="8">
    <source>
        <dbReference type="ARBA" id="ARBA00022737"/>
    </source>
</evidence>
<keyword evidence="6 17" id="KW-0645">Protease</keyword>
<feature type="active site" description="Charge relay system" evidence="14">
    <location>
        <position position="150"/>
    </location>
</feature>
<dbReference type="GO" id="GO:0006508">
    <property type="term" value="P:proteolysis"/>
    <property type="evidence" value="ECO:0007669"/>
    <property type="project" value="UniProtKB-KW"/>
</dbReference>
<evidence type="ECO:0000256" key="2">
    <source>
        <dbReference type="ARBA" id="ARBA00004418"/>
    </source>
</evidence>
<sequence length="508" mass="52522">MTMDHNTAENSHQFRRFAKRRKQIAVGTLALGVAGILAADMIVAPPTPARAENLSANITEQRAPGFADIVERVSPAVVSIRVKTEARPSLSGFQGMPEGSPFEHFFKQFEDQFGGGGGMPQDRRSNRGFSMGQGSGFIVSADGYVVTNNHVVDSANEVTVVMNDGETYDATVIGTDDKTDLALVKITGDHSFPFVTFTGGDVRVGDWVVAVGNPFGLGGSVTAGIVSARGREIGAGPYDDFIQIDAPINKGNSGGPTFNLAGEVVGVNTAIYSPSGGSVGIGFAIPAAIAVQVIEDLKDDGTVTRGWLGVQIQPITPDIADSLGLEELDGALVAQPQDDSPAAKAGIEAGDAILAVDGETVENPRDLARTIAGKSPGSTVALTVWRNGAEEEVQVELGTLSAGSQANASSDLAPGTDLSLGMRLAPAQDLGLEEQGVAVVEIDPESQAAEKGLKVGDVILNAGGVDVSSPADIQKSVEVAEGEGRKAVLLRVRSGEQIRFVALPVAKG</sequence>
<dbReference type="PANTHER" id="PTHR22939">
    <property type="entry name" value="SERINE PROTEASE FAMILY S1C HTRA-RELATED"/>
    <property type="match status" value="1"/>
</dbReference>
<feature type="active site" description="Charge relay system" evidence="14">
    <location>
        <position position="253"/>
    </location>
</feature>
<dbReference type="PRINTS" id="PR00834">
    <property type="entry name" value="PROTEASES2C"/>
</dbReference>
<gene>
    <name evidence="17" type="ORF">J2S73_001593</name>
</gene>
<evidence type="ECO:0000256" key="5">
    <source>
        <dbReference type="ARBA" id="ARBA00013958"/>
    </source>
</evidence>
<dbReference type="InterPro" id="IPR001478">
    <property type="entry name" value="PDZ"/>
</dbReference>
<dbReference type="InterPro" id="IPR009003">
    <property type="entry name" value="Peptidase_S1_PA"/>
</dbReference>
<evidence type="ECO:0000256" key="7">
    <source>
        <dbReference type="ARBA" id="ARBA00022729"/>
    </source>
</evidence>
<dbReference type="PANTHER" id="PTHR22939:SF130">
    <property type="entry name" value="PERIPLASMIC SERINE ENDOPROTEASE DEGP-LIKE-RELATED"/>
    <property type="match status" value="1"/>
</dbReference>
<dbReference type="FunFam" id="2.40.10.120:FF:000007">
    <property type="entry name" value="Periplasmic serine endoprotease DegP-like"/>
    <property type="match status" value="1"/>
</dbReference>
<keyword evidence="18" id="KW-1185">Reference proteome</keyword>
<keyword evidence="10 17" id="KW-0378">Hydrolase</keyword>
<protein>
    <recommendedName>
        <fullName evidence="5">Probable periplasmic serine endoprotease DegP-like</fullName>
        <ecNumber evidence="4">3.4.21.107</ecNumber>
    </recommendedName>
    <alternativeName>
        <fullName evidence="13">Protease Do</fullName>
    </alternativeName>
</protein>
<evidence type="ECO:0000256" key="12">
    <source>
        <dbReference type="ARBA" id="ARBA00023016"/>
    </source>
</evidence>
<dbReference type="Pfam" id="PF13365">
    <property type="entry name" value="Trypsin_2"/>
    <property type="match status" value="1"/>
</dbReference>
<dbReference type="RefSeq" id="WP_306884975.1">
    <property type="nucleotide sequence ID" value="NZ_JAUSUL010000002.1"/>
</dbReference>
<dbReference type="EC" id="3.4.21.107" evidence="4"/>
<dbReference type="Pfam" id="PF13180">
    <property type="entry name" value="PDZ_2"/>
    <property type="match status" value="1"/>
</dbReference>
<dbReference type="EMBL" id="JAUSUL010000002">
    <property type="protein sequence ID" value="MDQ0315136.1"/>
    <property type="molecule type" value="Genomic_DNA"/>
</dbReference>
<feature type="binding site" evidence="15">
    <location>
        <begin position="251"/>
        <end position="253"/>
    </location>
    <ligand>
        <name>substrate</name>
    </ligand>
</feature>
<comment type="catalytic activity">
    <reaction evidence="1">
        <text>Acts on substrates that are at least partially unfolded. The cleavage site P1 residue is normally between a pair of hydrophobic residues, such as Val-|-Val.</text>
        <dbReference type="EC" id="3.4.21.107"/>
    </reaction>
</comment>
<dbReference type="GO" id="GO:0004252">
    <property type="term" value="F:serine-type endopeptidase activity"/>
    <property type="evidence" value="ECO:0007669"/>
    <property type="project" value="InterPro"/>
</dbReference>
<evidence type="ECO:0000256" key="14">
    <source>
        <dbReference type="PIRSR" id="PIRSR611782-1"/>
    </source>
</evidence>
<dbReference type="Gene3D" id="2.30.42.10">
    <property type="match status" value="2"/>
</dbReference>
<evidence type="ECO:0000313" key="18">
    <source>
        <dbReference type="Proteomes" id="UP001229244"/>
    </source>
</evidence>
<evidence type="ECO:0000256" key="13">
    <source>
        <dbReference type="ARBA" id="ARBA00032850"/>
    </source>
</evidence>
<evidence type="ECO:0000256" key="15">
    <source>
        <dbReference type="PIRSR" id="PIRSR611782-2"/>
    </source>
</evidence>